<accession>A0A6C0J2R7</accession>
<keyword evidence="1" id="KW-0812">Transmembrane</keyword>
<dbReference type="Pfam" id="PF19059">
    <property type="entry name" value="DUF5755"/>
    <property type="match status" value="1"/>
</dbReference>
<protein>
    <submittedName>
        <fullName evidence="2">Uncharacterized protein</fullName>
    </submittedName>
</protein>
<dbReference type="AlphaFoldDB" id="A0A6C0J2R7"/>
<keyword evidence="1" id="KW-1133">Transmembrane helix</keyword>
<proteinExistence type="predicted"/>
<name>A0A6C0J2R7_9ZZZZ</name>
<dbReference type="EMBL" id="MN740299">
    <property type="protein sequence ID" value="QHT98965.1"/>
    <property type="molecule type" value="Genomic_DNA"/>
</dbReference>
<organism evidence="2">
    <name type="scientific">viral metagenome</name>
    <dbReference type="NCBI Taxonomy" id="1070528"/>
    <lineage>
        <taxon>unclassified sequences</taxon>
        <taxon>metagenomes</taxon>
        <taxon>organismal metagenomes</taxon>
    </lineage>
</organism>
<dbReference type="InterPro" id="IPR043929">
    <property type="entry name" value="DUF5755"/>
</dbReference>
<feature type="transmembrane region" description="Helical" evidence="1">
    <location>
        <begin position="12"/>
        <end position="31"/>
    </location>
</feature>
<reference evidence="2" key="1">
    <citation type="journal article" date="2020" name="Nature">
        <title>Giant virus diversity and host interactions through global metagenomics.</title>
        <authorList>
            <person name="Schulz F."/>
            <person name="Roux S."/>
            <person name="Paez-Espino D."/>
            <person name="Jungbluth S."/>
            <person name="Walsh D.A."/>
            <person name="Denef V.J."/>
            <person name="McMahon K.D."/>
            <person name="Konstantinidis K.T."/>
            <person name="Eloe-Fadrosh E.A."/>
            <person name="Kyrpides N.C."/>
            <person name="Woyke T."/>
        </authorList>
    </citation>
    <scope>NUCLEOTIDE SEQUENCE</scope>
    <source>
        <strain evidence="2">GVMAG-M-3300025695-21</strain>
    </source>
</reference>
<keyword evidence="1" id="KW-0472">Membrane</keyword>
<evidence type="ECO:0000256" key="1">
    <source>
        <dbReference type="SAM" id="Phobius"/>
    </source>
</evidence>
<sequence>MYKKLINNSLYIIIILLLMILIGLVSYYVYYMKNINVVVEKPKDNVIVIKEQQPSLPEQQKMPPVYPNKLPSYNNTDYQQIGILTSDETDKDPLVLPLFSRKIGNRSDRFNYYTATDKNNMMRLPITKDNNNCEDDIGCREVYNGDKINVEIYKGRTFTATIYKVDAPRYFADRY</sequence>
<evidence type="ECO:0000313" key="2">
    <source>
        <dbReference type="EMBL" id="QHT98965.1"/>
    </source>
</evidence>